<evidence type="ECO:0000313" key="2">
    <source>
        <dbReference type="Proteomes" id="UP001497700"/>
    </source>
</evidence>
<dbReference type="Proteomes" id="UP001497700">
    <property type="component" value="Unassembled WGS sequence"/>
</dbReference>
<dbReference type="EMBL" id="MU393440">
    <property type="protein sequence ID" value="KAI4868251.1"/>
    <property type="molecule type" value="Genomic_DNA"/>
</dbReference>
<reference evidence="1 2" key="1">
    <citation type="journal article" date="2022" name="New Phytol.">
        <title>Ecological generalism drives hyperdiversity of secondary metabolite gene clusters in xylarialean endophytes.</title>
        <authorList>
            <person name="Franco M.E.E."/>
            <person name="Wisecaver J.H."/>
            <person name="Arnold A.E."/>
            <person name="Ju Y.M."/>
            <person name="Slot J.C."/>
            <person name="Ahrendt S."/>
            <person name="Moore L.P."/>
            <person name="Eastman K.E."/>
            <person name="Scott K."/>
            <person name="Konkel Z."/>
            <person name="Mondo S.J."/>
            <person name="Kuo A."/>
            <person name="Hayes R.D."/>
            <person name="Haridas S."/>
            <person name="Andreopoulos B."/>
            <person name="Riley R."/>
            <person name="LaButti K."/>
            <person name="Pangilinan J."/>
            <person name="Lipzen A."/>
            <person name="Amirebrahimi M."/>
            <person name="Yan J."/>
            <person name="Adam C."/>
            <person name="Keymanesh K."/>
            <person name="Ng V."/>
            <person name="Louie K."/>
            <person name="Northen T."/>
            <person name="Drula E."/>
            <person name="Henrissat B."/>
            <person name="Hsieh H.M."/>
            <person name="Youens-Clark K."/>
            <person name="Lutzoni F."/>
            <person name="Miadlikowska J."/>
            <person name="Eastwood D.C."/>
            <person name="Hamelin R.C."/>
            <person name="Grigoriev I.V."/>
            <person name="U'Ren J.M."/>
        </authorList>
    </citation>
    <scope>NUCLEOTIDE SEQUENCE [LARGE SCALE GENOMIC DNA]</scope>
    <source>
        <strain evidence="1 2">CBS 119005</strain>
    </source>
</reference>
<sequence length="473" mass="51321">MADSTPNTSLGGGSGSKSPSNKSLGSEQPSSEPLETSSVLESALEEIANEHNPSRTSGPVVSKQPAQLVRNKRSHDEAIGSTFTDLTPGSLSGRVVMATESDAHRTFKRGKLVDIEDVSRNPAPNFVIPSHNRINGVMQEGDVLESQLIPIWKQQNNGVIPPTLFSFTSLRTRFNRAARLRPADATYRKTGDLEVAELSDDEGTSAAPITDLSTVPAPAPTRNPTLTTAPANAPVQLEQQLEQENKRRRRRNRRKGGNEGQEGEQSRVNQASGSITTLPPPPTCANCHKANHLLGSCPGPVDQDGFLPGCVLHNTMKHSYDECRLLALSPTQQHVSHTIIARAGLPPVRTLRSWPEMALLQSTGPLLAAAAAFPLTRRTSLAVSREAIETYDFGNPSPFQLATDPQTHNLAGVFDNMGSLRTSERVPVMEPEDNQVMGDQPLDVQASKPREPLFEPMLEDEVDYEDSDGYLEN</sequence>
<comment type="caution">
    <text evidence="1">The sequence shown here is derived from an EMBL/GenBank/DDBJ whole genome shotgun (WGS) entry which is preliminary data.</text>
</comment>
<protein>
    <submittedName>
        <fullName evidence="1">Uncharacterized protein</fullName>
    </submittedName>
</protein>
<keyword evidence="2" id="KW-1185">Reference proteome</keyword>
<organism evidence="1 2">
    <name type="scientific">Hypoxylon rubiginosum</name>
    <dbReference type="NCBI Taxonomy" id="110542"/>
    <lineage>
        <taxon>Eukaryota</taxon>
        <taxon>Fungi</taxon>
        <taxon>Dikarya</taxon>
        <taxon>Ascomycota</taxon>
        <taxon>Pezizomycotina</taxon>
        <taxon>Sordariomycetes</taxon>
        <taxon>Xylariomycetidae</taxon>
        <taxon>Xylariales</taxon>
        <taxon>Hypoxylaceae</taxon>
        <taxon>Hypoxylon</taxon>
    </lineage>
</organism>
<proteinExistence type="predicted"/>
<evidence type="ECO:0000313" key="1">
    <source>
        <dbReference type="EMBL" id="KAI4868251.1"/>
    </source>
</evidence>
<name>A0ACB9Z8V2_9PEZI</name>
<gene>
    <name evidence="1" type="ORF">F4820DRAFT_445390</name>
</gene>
<accession>A0ACB9Z8V2</accession>